<dbReference type="PROSITE" id="PS50283">
    <property type="entry name" value="NA_SOLUT_SYMP_3"/>
    <property type="match status" value="1"/>
</dbReference>
<feature type="transmembrane region" description="Helical" evidence="14">
    <location>
        <begin position="321"/>
        <end position="346"/>
    </location>
</feature>
<keyword evidence="5 14" id="KW-0812">Transmembrane</keyword>
<dbReference type="PANTHER" id="PTHR48086">
    <property type="entry name" value="SODIUM/PROLINE SYMPORTER-RELATED"/>
    <property type="match status" value="1"/>
</dbReference>
<dbReference type="NCBIfam" id="TIGR02121">
    <property type="entry name" value="Na_Pro_sym"/>
    <property type="match status" value="1"/>
</dbReference>
<feature type="transmembrane region" description="Helical" evidence="14">
    <location>
        <begin position="73"/>
        <end position="91"/>
    </location>
</feature>
<gene>
    <name evidence="15" type="ordered locus">Trebr_2202</name>
</gene>
<evidence type="ECO:0000256" key="9">
    <source>
        <dbReference type="ARBA" id="ARBA00023065"/>
    </source>
</evidence>
<keyword evidence="10 14" id="KW-0472">Membrane</keyword>
<dbReference type="HOGENOM" id="CLU_018808_15_2_12"/>
<comment type="similarity">
    <text evidence="2 13">Belongs to the sodium:solute symporter (SSF) (TC 2.A.21) family.</text>
</comment>
<feature type="transmembrane region" description="Helical" evidence="14">
    <location>
        <begin position="228"/>
        <end position="252"/>
    </location>
</feature>
<feature type="transmembrane region" description="Helical" evidence="14">
    <location>
        <begin position="273"/>
        <end position="293"/>
    </location>
</feature>
<feature type="transmembrane region" description="Helical" evidence="14">
    <location>
        <begin position="6"/>
        <end position="23"/>
    </location>
</feature>
<dbReference type="Proteomes" id="UP000006546">
    <property type="component" value="Chromosome"/>
</dbReference>
<feature type="transmembrane region" description="Helical" evidence="14">
    <location>
        <begin position="401"/>
        <end position="419"/>
    </location>
</feature>
<dbReference type="CDD" id="cd11475">
    <property type="entry name" value="SLC5sbd_PutP"/>
    <property type="match status" value="1"/>
</dbReference>
<feature type="transmembrane region" description="Helical" evidence="14">
    <location>
        <begin position="191"/>
        <end position="208"/>
    </location>
</feature>
<keyword evidence="9 14" id="KW-0406">Ion transport</keyword>
<dbReference type="PANTHER" id="PTHR48086:SF3">
    <property type="entry name" value="SODIUM_PROLINE SYMPORTER"/>
    <property type="match status" value="1"/>
</dbReference>
<evidence type="ECO:0000256" key="5">
    <source>
        <dbReference type="ARBA" id="ARBA00022692"/>
    </source>
</evidence>
<dbReference type="Pfam" id="PF00474">
    <property type="entry name" value="SSF"/>
    <property type="match status" value="1"/>
</dbReference>
<dbReference type="InterPro" id="IPR038377">
    <property type="entry name" value="Na/Glc_symporter_sf"/>
</dbReference>
<dbReference type="Gene3D" id="1.20.1730.10">
    <property type="entry name" value="Sodium/glucose cotransporter"/>
    <property type="match status" value="1"/>
</dbReference>
<dbReference type="InterPro" id="IPR001734">
    <property type="entry name" value="Na/solute_symporter"/>
</dbReference>
<sequence>MVSVLAAFVCYLSVMVMIGWRYMKKNSSSGDFFLGGRKVGPWMTALSAEASDMSGWLLMGLPGVAYLGGMKEAFWTAVGLIIGTYLNWLLVAKRLRKYTIHTNDAITIPEFFTNRFKDSKRLISAVSVVFILIFFTIYTASGFVACAKLFNSVFNIPYLPALLLGIAVILAYTLLGGYLAVCATDFVQGTLMFVSLVVTAIIMVVSLGGPAEAAVKLSEFGTNFLNPFVAGGSFGTMSIVSALAWGLGYFGMPHILVRFMGLRSNADVKVSRRIAMIWVVIAFAAALLVGAFGRAYLLPAELSAGAADTVFIEAIKKTYPAFIGGLFLCGILAAAMSTADSQLLVASSAFSRDIFKGFIKKDAGEKTTLLVSRITVVAVAAVAFCISLNPNSSIFGLVSYAWAGFGATFGPLVLLSLFWRGTTRNGALAGLISGGITVLLWKPLSGGIFDLYEIVPGFLVCLTVAVVVSLLDKNKNSEILAEFDAYKKLED</sequence>
<dbReference type="GO" id="GO:0015824">
    <property type="term" value="P:proline transport"/>
    <property type="evidence" value="ECO:0007669"/>
    <property type="project" value="UniProtKB-UniRule"/>
</dbReference>
<evidence type="ECO:0000256" key="12">
    <source>
        <dbReference type="ARBA" id="ARBA00033708"/>
    </source>
</evidence>
<feature type="transmembrane region" description="Helical" evidence="14">
    <location>
        <begin position="367"/>
        <end position="389"/>
    </location>
</feature>
<keyword evidence="4 14" id="KW-1003">Cell membrane</keyword>
<keyword evidence="14" id="KW-0029">Amino-acid transport</keyword>
<dbReference type="KEGG" id="tbe:Trebr_2202"/>
<dbReference type="GO" id="GO:0031402">
    <property type="term" value="F:sodium ion binding"/>
    <property type="evidence" value="ECO:0007669"/>
    <property type="project" value="UniProtKB-UniRule"/>
</dbReference>
<evidence type="ECO:0000256" key="10">
    <source>
        <dbReference type="ARBA" id="ARBA00023136"/>
    </source>
</evidence>
<evidence type="ECO:0000313" key="16">
    <source>
        <dbReference type="Proteomes" id="UP000006546"/>
    </source>
</evidence>
<keyword evidence="6 14" id="KW-0769">Symport</keyword>
<dbReference type="OrthoDB" id="9810181at2"/>
<dbReference type="InterPro" id="IPR050277">
    <property type="entry name" value="Sodium:Solute_Symporter"/>
</dbReference>
<feature type="transmembrane region" description="Helical" evidence="14">
    <location>
        <begin position="156"/>
        <end position="179"/>
    </location>
</feature>
<evidence type="ECO:0000313" key="15">
    <source>
        <dbReference type="EMBL" id="AEE17614.1"/>
    </source>
</evidence>
<keyword evidence="8 14" id="KW-0915">Sodium</keyword>
<dbReference type="GO" id="GO:0005886">
    <property type="term" value="C:plasma membrane"/>
    <property type="evidence" value="ECO:0007669"/>
    <property type="project" value="UniProtKB-SubCell"/>
</dbReference>
<evidence type="ECO:0000256" key="14">
    <source>
        <dbReference type="RuleBase" id="RU366012"/>
    </source>
</evidence>
<feature type="transmembrane region" description="Helical" evidence="14">
    <location>
        <begin position="426"/>
        <end position="445"/>
    </location>
</feature>
<comment type="subcellular location">
    <subcellularLocation>
        <location evidence="1 14">Cell membrane</location>
        <topology evidence="1 14">Multi-pass membrane protein</topology>
    </subcellularLocation>
</comment>
<feature type="transmembrane region" description="Helical" evidence="14">
    <location>
        <begin position="122"/>
        <end position="150"/>
    </location>
</feature>
<evidence type="ECO:0000256" key="11">
    <source>
        <dbReference type="ARBA" id="ARBA00023201"/>
    </source>
</evidence>
<reference evidence="16" key="1">
    <citation type="submission" date="2011-04" db="EMBL/GenBank/DDBJ databases">
        <title>The complete genome of Treponema brennaborense DSM 12168.</title>
        <authorList>
            <person name="Lucas S."/>
            <person name="Han J."/>
            <person name="Lapidus A."/>
            <person name="Bruce D."/>
            <person name="Goodwin L."/>
            <person name="Pitluck S."/>
            <person name="Peters L."/>
            <person name="Kyrpides N."/>
            <person name="Mavromatis K."/>
            <person name="Ivanova N."/>
            <person name="Mikhailova N."/>
            <person name="Pagani I."/>
            <person name="Teshima H."/>
            <person name="Detter J.C."/>
            <person name="Tapia R."/>
            <person name="Han C."/>
            <person name="Land M."/>
            <person name="Hauser L."/>
            <person name="Markowitz V."/>
            <person name="Cheng J.-F."/>
            <person name="Hugenholtz P."/>
            <person name="Woyke T."/>
            <person name="Wu D."/>
            <person name="Gronow S."/>
            <person name="Wellnitz S."/>
            <person name="Brambilla E."/>
            <person name="Klenk H.-P."/>
            <person name="Eisen J.A."/>
        </authorList>
    </citation>
    <scope>NUCLEOTIDE SEQUENCE [LARGE SCALE GENOMIC DNA]</scope>
    <source>
        <strain evidence="16">DSM 12168 / CIP 105900 / DD5/3</strain>
    </source>
</reference>
<dbReference type="NCBIfam" id="TIGR00813">
    <property type="entry name" value="sss"/>
    <property type="match status" value="1"/>
</dbReference>
<dbReference type="InterPro" id="IPR011851">
    <property type="entry name" value="Na/Pro_symporter"/>
</dbReference>
<keyword evidence="3 14" id="KW-0813">Transport</keyword>
<dbReference type="GO" id="GO:0005298">
    <property type="term" value="F:proline:sodium symporter activity"/>
    <property type="evidence" value="ECO:0007669"/>
    <property type="project" value="UniProtKB-UniRule"/>
</dbReference>
<evidence type="ECO:0000256" key="4">
    <source>
        <dbReference type="ARBA" id="ARBA00022475"/>
    </source>
</evidence>
<evidence type="ECO:0000256" key="6">
    <source>
        <dbReference type="ARBA" id="ARBA00022847"/>
    </source>
</evidence>
<name>F4LL40_TREBD</name>
<evidence type="ECO:0000256" key="13">
    <source>
        <dbReference type="RuleBase" id="RU362091"/>
    </source>
</evidence>
<dbReference type="STRING" id="906968.Trebr_2202"/>
<protein>
    <recommendedName>
        <fullName evidence="14">Sodium/proline symporter</fullName>
    </recommendedName>
    <alternativeName>
        <fullName evidence="14">Proline permease</fullName>
    </alternativeName>
</protein>
<dbReference type="EMBL" id="CP002696">
    <property type="protein sequence ID" value="AEE17614.1"/>
    <property type="molecule type" value="Genomic_DNA"/>
</dbReference>
<keyword evidence="7 14" id="KW-1133">Transmembrane helix</keyword>
<dbReference type="eggNOG" id="COG0591">
    <property type="taxonomic scope" value="Bacteria"/>
</dbReference>
<comment type="catalytic activity">
    <reaction evidence="12">
        <text>L-proline(in) + Na(+)(in) = L-proline(out) + Na(+)(out)</text>
        <dbReference type="Rhea" id="RHEA:28967"/>
        <dbReference type="ChEBI" id="CHEBI:29101"/>
        <dbReference type="ChEBI" id="CHEBI:60039"/>
    </reaction>
</comment>
<evidence type="ECO:0000256" key="7">
    <source>
        <dbReference type="ARBA" id="ARBA00022989"/>
    </source>
</evidence>
<proteinExistence type="inferred from homology"/>
<dbReference type="AlphaFoldDB" id="F4LL40"/>
<evidence type="ECO:0000256" key="2">
    <source>
        <dbReference type="ARBA" id="ARBA00006434"/>
    </source>
</evidence>
<feature type="transmembrane region" description="Helical" evidence="14">
    <location>
        <begin position="451"/>
        <end position="471"/>
    </location>
</feature>
<evidence type="ECO:0000256" key="8">
    <source>
        <dbReference type="ARBA" id="ARBA00023053"/>
    </source>
</evidence>
<accession>F4LL40</accession>
<evidence type="ECO:0000256" key="1">
    <source>
        <dbReference type="ARBA" id="ARBA00004651"/>
    </source>
</evidence>
<keyword evidence="11 14" id="KW-0739">Sodium transport</keyword>
<keyword evidence="16" id="KW-1185">Reference proteome</keyword>
<organism evidence="15 16">
    <name type="scientific">Treponema brennaborense (strain DSM 12168 / CIP 105900 / DD5/3)</name>
    <dbReference type="NCBI Taxonomy" id="906968"/>
    <lineage>
        <taxon>Bacteria</taxon>
        <taxon>Pseudomonadati</taxon>
        <taxon>Spirochaetota</taxon>
        <taxon>Spirochaetia</taxon>
        <taxon>Spirochaetales</taxon>
        <taxon>Treponemataceae</taxon>
        <taxon>Treponema</taxon>
    </lineage>
</organism>
<evidence type="ECO:0000256" key="3">
    <source>
        <dbReference type="ARBA" id="ARBA00022448"/>
    </source>
</evidence>
<comment type="function">
    <text evidence="14">Catalyzes the sodium-dependent uptake of extracellular L-proline.</text>
</comment>